<evidence type="ECO:0000313" key="1">
    <source>
        <dbReference type="EMBL" id="XCD19141.1"/>
    </source>
</evidence>
<dbReference type="AlphaFoldDB" id="A0AAU8BSV2"/>
<dbReference type="KEGG" id="vck:PG915_24710"/>
<accession>A0AAU8BSV2</accession>
<gene>
    <name evidence="1" type="ORF">PG915_24710</name>
</gene>
<organism evidence="1">
    <name type="scientific">Vibrio chaetopteri</name>
    <dbReference type="NCBI Taxonomy" id="3016528"/>
    <lineage>
        <taxon>Bacteria</taxon>
        <taxon>Pseudomonadati</taxon>
        <taxon>Pseudomonadota</taxon>
        <taxon>Gammaproteobacteria</taxon>
        <taxon>Vibrionales</taxon>
        <taxon>Vibrionaceae</taxon>
        <taxon>Vibrio</taxon>
    </lineage>
</organism>
<geneLocation type="plasmid" evidence="1">
    <name>p1</name>
</geneLocation>
<reference evidence="1" key="1">
    <citation type="submission" date="2023-01" db="EMBL/GenBank/DDBJ databases">
        <title>Vibrio sp. CB1-14 genome sequencing.</title>
        <authorList>
            <person name="Otstavnykh N."/>
            <person name="Isaeva M."/>
            <person name="Meleshko D."/>
        </authorList>
    </citation>
    <scope>NUCLEOTIDE SEQUENCE</scope>
    <source>
        <strain evidence="1">CB1-14</strain>
        <plasmid evidence="1">p1</plasmid>
    </source>
</reference>
<name>A0AAU8BSV2_9VIBR</name>
<dbReference type="EMBL" id="CP115922">
    <property type="protein sequence ID" value="XCD19141.1"/>
    <property type="molecule type" value="Genomic_DNA"/>
</dbReference>
<dbReference type="RefSeq" id="WP_353500267.1">
    <property type="nucleotide sequence ID" value="NZ_CP115922.1"/>
</dbReference>
<keyword evidence="1" id="KW-0614">Plasmid</keyword>
<sequence>MTSGALYTPEQIKALASVSRKPRNKSAHEAAEKLVTTVPAAGLQNAIDELGEDYEFRRYIERTVAGWQAMADKLKKLDREASSPLPLAQFQLLIDLHATQPSKQSTGALEMILVHNMPQARVCELLDLTASHMSRLKRQFNERRKALLEASLQL</sequence>
<proteinExistence type="predicted"/>
<protein>
    <submittedName>
        <fullName evidence="1">Uncharacterized protein</fullName>
    </submittedName>
</protein>